<feature type="transmembrane region" description="Helical" evidence="1">
    <location>
        <begin position="215"/>
        <end position="237"/>
    </location>
</feature>
<reference evidence="3" key="2">
    <citation type="submission" date="2020-11" db="EMBL/GenBank/DDBJ databases">
        <title>Enhanced detection system for hospital associated transmission using whole genome sequencing surveillance.</title>
        <authorList>
            <person name="Harrison L.H."/>
            <person name="Van Tyne D."/>
            <person name="Marsh J.W."/>
            <person name="Griffith M.P."/>
            <person name="Snyder D.J."/>
            <person name="Cooper V.S."/>
            <person name="Mustapha M."/>
        </authorList>
    </citation>
    <scope>NUCLEOTIDE SEQUENCE</scope>
    <source>
        <strain evidence="3">PR00070</strain>
    </source>
</reference>
<gene>
    <name evidence="1 3" type="primary">gltS</name>
    <name evidence="4" type="ORF">GTH23_17740</name>
    <name evidence="3" type="ORF">I4901_06315</name>
</gene>
<dbReference type="PANTHER" id="PTHR36178:SF1">
    <property type="entry name" value="SODIUM_GLUTAMATE SYMPORTER"/>
    <property type="match status" value="1"/>
</dbReference>
<evidence type="ECO:0000313" key="5">
    <source>
        <dbReference type="Proteomes" id="UP000501338"/>
    </source>
</evidence>
<feature type="transmembrane region" description="Helical" evidence="1">
    <location>
        <begin position="369"/>
        <end position="394"/>
    </location>
</feature>
<feature type="transmembrane region" description="Helical" evidence="1">
    <location>
        <begin position="303"/>
        <end position="323"/>
    </location>
</feature>
<keyword evidence="1" id="KW-0997">Cell inner membrane</keyword>
<dbReference type="AlphaFoldDB" id="A0A6I6FU24"/>
<keyword evidence="1" id="KW-0813">Transport</keyword>
<feature type="transmembrane region" description="Helical" evidence="1">
    <location>
        <begin position="70"/>
        <end position="87"/>
    </location>
</feature>
<feature type="transmembrane region" description="Helical" evidence="1">
    <location>
        <begin position="36"/>
        <end position="55"/>
    </location>
</feature>
<keyword evidence="1" id="KW-1133">Transmembrane helix</keyword>
<keyword evidence="1" id="KW-0029">Amino-acid transport</keyword>
<evidence type="ECO:0000313" key="4">
    <source>
        <dbReference type="EMBL" id="QIF91742.1"/>
    </source>
</evidence>
<protein>
    <recommendedName>
        <fullName evidence="1 2">Sodium/glutamate symporter</fullName>
    </recommendedName>
</protein>
<keyword evidence="5" id="KW-1185">Reference proteome</keyword>
<evidence type="ECO:0000256" key="1">
    <source>
        <dbReference type="HAMAP-Rule" id="MF_02062"/>
    </source>
</evidence>
<feature type="transmembrane region" description="Helical" evidence="1">
    <location>
        <begin position="94"/>
        <end position="116"/>
    </location>
</feature>
<keyword evidence="1" id="KW-1003">Cell membrane</keyword>
<keyword evidence="1" id="KW-0739">Sodium transport</keyword>
<keyword evidence="1" id="KW-0769">Symport</keyword>
<feature type="transmembrane region" description="Helical" evidence="1">
    <location>
        <begin position="335"/>
        <end position="357"/>
    </location>
</feature>
<keyword evidence="1" id="KW-0812">Transmembrane</keyword>
<dbReference type="EMBL" id="CP047340">
    <property type="protein sequence ID" value="QIF91742.1"/>
    <property type="molecule type" value="Genomic_DNA"/>
</dbReference>
<proteinExistence type="inferred from homology"/>
<keyword evidence="1" id="KW-0472">Membrane</keyword>
<evidence type="ECO:0000256" key="2">
    <source>
        <dbReference type="NCBIfam" id="TIGR00210"/>
    </source>
</evidence>
<dbReference type="EMBL" id="JADSJR010000006">
    <property type="protein sequence ID" value="MBG2913978.1"/>
    <property type="molecule type" value="Genomic_DNA"/>
</dbReference>
<comment type="subcellular location">
    <subcellularLocation>
        <location evidence="1">Cell inner membrane</location>
        <topology evidence="1">Multi-pass membrane protein</topology>
    </subcellularLocation>
</comment>
<organism evidence="3 6">
    <name type="scientific">Proteus terrae subsp. cibarius</name>
    <dbReference type="NCBI Taxonomy" id="626774"/>
    <lineage>
        <taxon>Bacteria</taxon>
        <taxon>Pseudomonadati</taxon>
        <taxon>Pseudomonadota</taxon>
        <taxon>Gammaproteobacteria</taxon>
        <taxon>Enterobacterales</taxon>
        <taxon>Morganellaceae</taxon>
        <taxon>Proteus</taxon>
    </lineage>
</organism>
<feature type="transmembrane region" description="Helical" evidence="1">
    <location>
        <begin position="243"/>
        <end position="265"/>
    </location>
</feature>
<feature type="transmembrane region" description="Helical" evidence="1">
    <location>
        <begin position="277"/>
        <end position="297"/>
    </location>
</feature>
<comment type="function">
    <text evidence="1">Catalyzes the sodium-dependent transport of glutamate.</text>
</comment>
<dbReference type="GeneID" id="57334545"/>
<dbReference type="HAMAP" id="MF_02062">
    <property type="entry name" value="GltS"/>
    <property type="match status" value="1"/>
</dbReference>
<dbReference type="RefSeq" id="WP_075671305.1">
    <property type="nucleotide sequence ID" value="NZ_CP045008.1"/>
</dbReference>
<accession>A0A6I6FU24</accession>
<dbReference type="GO" id="GO:0005886">
    <property type="term" value="C:plasma membrane"/>
    <property type="evidence" value="ECO:0007669"/>
    <property type="project" value="UniProtKB-SubCell"/>
</dbReference>
<keyword evidence="1" id="KW-0915">Sodium</keyword>
<name>A0A6I6FU24_9GAMM</name>
<dbReference type="GO" id="GO:0015813">
    <property type="term" value="P:L-glutamate transmembrane transport"/>
    <property type="evidence" value="ECO:0007669"/>
    <property type="project" value="UniProtKB-UniRule"/>
</dbReference>
<keyword evidence="1" id="KW-0406">Ion transport</keyword>
<dbReference type="InterPro" id="IPR004445">
    <property type="entry name" value="GltS"/>
</dbReference>
<dbReference type="PANTHER" id="PTHR36178">
    <property type="entry name" value="SLR0625 PROTEIN"/>
    <property type="match status" value="1"/>
</dbReference>
<dbReference type="Proteomes" id="UP000612266">
    <property type="component" value="Unassembled WGS sequence"/>
</dbReference>
<comment type="similarity">
    <text evidence="1">Belongs to the glutamate:Na(+) symporter (ESS) (TC 2.A.27) family.</text>
</comment>
<dbReference type="Pfam" id="PF03616">
    <property type="entry name" value="Glt_symporter"/>
    <property type="match status" value="1"/>
</dbReference>
<feature type="transmembrane region" description="Helical" evidence="1">
    <location>
        <begin position="160"/>
        <end position="184"/>
    </location>
</feature>
<dbReference type="Proteomes" id="UP000501338">
    <property type="component" value="Chromosome"/>
</dbReference>
<reference evidence="4 5" key="1">
    <citation type="submission" date="2020-01" db="EMBL/GenBank/DDBJ databases">
        <title>The genomic epidemiology of tigecycline resistance gene tet(X) variants in a swine farm in China.</title>
        <authorList>
            <person name="Peng K."/>
            <person name="Li R."/>
        </authorList>
    </citation>
    <scope>NUCLEOTIDE SEQUENCE [LARGE SCALE GENOMIC DNA]</scope>
    <source>
        <strain evidence="4 5">ZF1</strain>
    </source>
</reference>
<feature type="transmembrane region" description="Helical" evidence="1">
    <location>
        <begin position="6"/>
        <end position="24"/>
    </location>
</feature>
<dbReference type="NCBIfam" id="TIGR00210">
    <property type="entry name" value="gltS"/>
    <property type="match status" value="1"/>
</dbReference>
<sequence>MYHLDVYGTLVAATLVLLIGRKLVKSVPFLERYTIPEPVAGGLLVAVLLLAFKSFMDWEVSFDLSLKDPLMLAFFATIGLNANLASLKAGGKALFIFVFVVVGLLLVQNTVGIALAKMLGLDPLMGLLAGSITLSGGHGTGAAWGKTFVENYGFMSASEVAMACATFGLVLGGLIGGPVARYLIKNIPTPGLGADDHEMPTAFEKPTTGRMITSMVLLETIAMIAICLMAGTFLSQLLEGTAFSLPTFVCVLFIGVILSNSLSMLGFYRVFDRAVSVLGNVSLSLFLAMALMSLKLWELASLAIPMLVILGVQAGVMALYAIFVTFRVMGKNYDAAILAAGHCGFGLGATPTAIANMQAVTDRFGPSHLAFLVVPMVGAFFIDIVNAIVIKLYLMLPFFTPIVAG</sequence>
<evidence type="ECO:0000313" key="3">
    <source>
        <dbReference type="EMBL" id="MBG2913978.1"/>
    </source>
</evidence>
<evidence type="ECO:0000313" key="6">
    <source>
        <dbReference type="Proteomes" id="UP000612266"/>
    </source>
</evidence>
<dbReference type="GO" id="GO:0015501">
    <property type="term" value="F:glutamate:sodium symporter activity"/>
    <property type="evidence" value="ECO:0007669"/>
    <property type="project" value="UniProtKB-UniRule"/>
</dbReference>